<feature type="transmembrane region" description="Helical" evidence="1">
    <location>
        <begin position="12"/>
        <end position="31"/>
    </location>
</feature>
<reference evidence="3 4" key="1">
    <citation type="journal article" date="2006" name="Int. J. Syst. Evol. Microbiol.">
        <title>Haloterrigena longa sp. nov. and Haloterrigena limicola sp. nov., extremely halophilic archaea isolated from a salt lake.</title>
        <authorList>
            <person name="Cui H.L."/>
            <person name="Tohty D."/>
            <person name="Zhou P.J."/>
            <person name="Liu S.J."/>
        </authorList>
    </citation>
    <scope>NUCLEOTIDE SEQUENCE [LARGE SCALE GENOMIC DNA]</scope>
    <source>
        <strain evidence="3 4">ABH32</strain>
    </source>
</reference>
<evidence type="ECO:0000256" key="1">
    <source>
        <dbReference type="SAM" id="Phobius"/>
    </source>
</evidence>
<dbReference type="RefSeq" id="WP_207270874.1">
    <property type="nucleotide sequence ID" value="NZ_CP071463.1"/>
</dbReference>
<keyword evidence="4" id="KW-1185">Reference proteome</keyword>
<dbReference type="EMBL" id="CP071463">
    <property type="protein sequence ID" value="QSW85702.1"/>
    <property type="molecule type" value="Genomic_DNA"/>
</dbReference>
<protein>
    <recommendedName>
        <fullName evidence="2">DUF7847 domain-containing protein</fullName>
    </recommendedName>
</protein>
<feature type="transmembrane region" description="Helical" evidence="1">
    <location>
        <begin position="43"/>
        <end position="63"/>
    </location>
</feature>
<name>A0A8A2UB50_9EURY</name>
<evidence type="ECO:0000259" key="2">
    <source>
        <dbReference type="Pfam" id="PF25231"/>
    </source>
</evidence>
<dbReference type="Pfam" id="PF25231">
    <property type="entry name" value="DUF7847"/>
    <property type="match status" value="1"/>
</dbReference>
<organism evidence="3 4">
    <name type="scientific">Natrinema longum</name>
    <dbReference type="NCBI Taxonomy" id="370324"/>
    <lineage>
        <taxon>Archaea</taxon>
        <taxon>Methanobacteriati</taxon>
        <taxon>Methanobacteriota</taxon>
        <taxon>Stenosarchaea group</taxon>
        <taxon>Halobacteria</taxon>
        <taxon>Halobacteriales</taxon>
        <taxon>Natrialbaceae</taxon>
        <taxon>Natrinema</taxon>
    </lineage>
</organism>
<feature type="transmembrane region" description="Helical" evidence="1">
    <location>
        <begin position="227"/>
        <end position="249"/>
    </location>
</feature>
<dbReference type="Proteomes" id="UP000663191">
    <property type="component" value="Chromosome"/>
</dbReference>
<dbReference type="InterPro" id="IPR057169">
    <property type="entry name" value="DUF7847"/>
</dbReference>
<sequence length="259" mass="26887">MAVVQALRRSPGALVRTPVLVVPALVLLAFQLPQLLLQSSRPLLASVLSLGASLLSLVVAPFFQGGMIGMADEALEGRSSLGTFVATGKAHYVQILIAYLLLLVVNMILGMIFFFVGFGALLVGIAELGALPVVVLGGVAAIVALVYLVFLFFLQFYGQAIVLEGETAIDGLKRSYRVVRSNLLATIGYMLVAVVGGSLVGLFVGSLSMLATPEAAELGLPVLSTGGLIAAGAVATVISSVVSAFLLVYSVSFYQLVTQ</sequence>
<feature type="transmembrane region" description="Helical" evidence="1">
    <location>
        <begin position="131"/>
        <end position="154"/>
    </location>
</feature>
<feature type="domain" description="DUF7847" evidence="2">
    <location>
        <begin position="1"/>
        <end position="255"/>
    </location>
</feature>
<evidence type="ECO:0000313" key="4">
    <source>
        <dbReference type="Proteomes" id="UP000663191"/>
    </source>
</evidence>
<gene>
    <name evidence="3" type="ORF">J0X27_02340</name>
</gene>
<accession>A0A8A2UB50</accession>
<dbReference type="KEGG" id="hlo:J0X27_02340"/>
<feature type="transmembrane region" description="Helical" evidence="1">
    <location>
        <begin position="183"/>
        <end position="207"/>
    </location>
</feature>
<evidence type="ECO:0000313" key="3">
    <source>
        <dbReference type="EMBL" id="QSW85702.1"/>
    </source>
</evidence>
<keyword evidence="1" id="KW-0812">Transmembrane</keyword>
<dbReference type="OrthoDB" id="241125at2157"/>
<keyword evidence="1" id="KW-0472">Membrane</keyword>
<feature type="transmembrane region" description="Helical" evidence="1">
    <location>
        <begin position="96"/>
        <end position="125"/>
    </location>
</feature>
<dbReference type="AlphaFoldDB" id="A0A8A2UB50"/>
<keyword evidence="1" id="KW-1133">Transmembrane helix</keyword>
<proteinExistence type="predicted"/>
<dbReference type="GeneID" id="63182546"/>